<dbReference type="AlphaFoldDB" id="A0A4W5QSG6"/>
<keyword evidence="2" id="KW-0964">Secreted</keyword>
<feature type="domain" description="ADAMTS/ADAMTS-like Spacer 1" evidence="3">
    <location>
        <begin position="3"/>
        <end position="86"/>
    </location>
</feature>
<evidence type="ECO:0000313" key="5">
    <source>
        <dbReference type="Proteomes" id="UP000314982"/>
    </source>
</evidence>
<comment type="subcellular location">
    <subcellularLocation>
        <location evidence="1">Secreted</location>
    </subcellularLocation>
</comment>
<dbReference type="Ensembl" id="ENSHHUT00000083233.1">
    <property type="protein sequence ID" value="ENSHHUP00000080656.1"/>
    <property type="gene ID" value="ENSHHUG00000046959.1"/>
</dbReference>
<keyword evidence="5" id="KW-1185">Reference proteome</keyword>
<proteinExistence type="predicted"/>
<protein>
    <recommendedName>
        <fullName evidence="3">ADAMTS/ADAMTS-like Spacer 1 domain-containing protein</fullName>
    </recommendedName>
</protein>
<dbReference type="Gene3D" id="2.60.120.830">
    <property type="match status" value="1"/>
</dbReference>
<dbReference type="GO" id="GO:0005576">
    <property type="term" value="C:extracellular region"/>
    <property type="evidence" value="ECO:0007669"/>
    <property type="project" value="UniProtKB-SubCell"/>
</dbReference>
<sequence length="87" mass="9811">MLKMFDIPIGARHIVIEENETSSHIIAVKNQVTGSFILNAKSDDAKSRTFIESGLEWEYVFVSGEKETLKTIGPLHEGIVVLVRRRN</sequence>
<name>A0A4W5QSG6_9TELE</name>
<evidence type="ECO:0000256" key="1">
    <source>
        <dbReference type="ARBA" id="ARBA00004613"/>
    </source>
</evidence>
<reference evidence="5" key="1">
    <citation type="submission" date="2018-06" db="EMBL/GenBank/DDBJ databases">
        <title>Genome assembly of Danube salmon.</title>
        <authorList>
            <person name="Macqueen D.J."/>
            <person name="Gundappa M.K."/>
        </authorList>
    </citation>
    <scope>NUCLEOTIDE SEQUENCE [LARGE SCALE GENOMIC DNA]</scope>
</reference>
<dbReference type="GeneTree" id="ENSGT00940000158426"/>
<evidence type="ECO:0000313" key="4">
    <source>
        <dbReference type="Ensembl" id="ENSHHUP00000080656.1"/>
    </source>
</evidence>
<dbReference type="InterPro" id="IPR010294">
    <property type="entry name" value="ADAMTS_spacer1"/>
</dbReference>
<evidence type="ECO:0000256" key="2">
    <source>
        <dbReference type="ARBA" id="ARBA00022525"/>
    </source>
</evidence>
<dbReference type="Pfam" id="PF05986">
    <property type="entry name" value="ADAMTS_spacer1"/>
    <property type="match status" value="1"/>
</dbReference>
<reference evidence="4" key="3">
    <citation type="submission" date="2025-09" db="UniProtKB">
        <authorList>
            <consortium name="Ensembl"/>
        </authorList>
    </citation>
    <scope>IDENTIFICATION</scope>
</reference>
<accession>A0A4W5QSG6</accession>
<organism evidence="4 5">
    <name type="scientific">Hucho hucho</name>
    <name type="common">huchen</name>
    <dbReference type="NCBI Taxonomy" id="62062"/>
    <lineage>
        <taxon>Eukaryota</taxon>
        <taxon>Metazoa</taxon>
        <taxon>Chordata</taxon>
        <taxon>Craniata</taxon>
        <taxon>Vertebrata</taxon>
        <taxon>Euteleostomi</taxon>
        <taxon>Actinopterygii</taxon>
        <taxon>Neopterygii</taxon>
        <taxon>Teleostei</taxon>
        <taxon>Protacanthopterygii</taxon>
        <taxon>Salmoniformes</taxon>
        <taxon>Salmonidae</taxon>
        <taxon>Salmoninae</taxon>
        <taxon>Hucho</taxon>
    </lineage>
</organism>
<evidence type="ECO:0000259" key="3">
    <source>
        <dbReference type="Pfam" id="PF05986"/>
    </source>
</evidence>
<dbReference type="Proteomes" id="UP000314982">
    <property type="component" value="Unassembled WGS sequence"/>
</dbReference>
<reference evidence="4" key="2">
    <citation type="submission" date="2025-08" db="UniProtKB">
        <authorList>
            <consortium name="Ensembl"/>
        </authorList>
    </citation>
    <scope>IDENTIFICATION</scope>
</reference>
<dbReference type="STRING" id="62062.ENSHHUP00000080656"/>